<evidence type="ECO:0000313" key="2">
    <source>
        <dbReference type="EMBL" id="GCE14646.1"/>
    </source>
</evidence>
<dbReference type="SUPFAM" id="SSF56209">
    <property type="entry name" value="Nitrile hydratase alpha chain"/>
    <property type="match status" value="1"/>
</dbReference>
<dbReference type="AlphaFoldDB" id="A0A402A6J3"/>
<keyword evidence="3" id="KW-1185">Reference proteome</keyword>
<evidence type="ECO:0000256" key="1">
    <source>
        <dbReference type="SAM" id="MobiDB-lite"/>
    </source>
</evidence>
<reference evidence="3" key="1">
    <citation type="submission" date="2018-12" db="EMBL/GenBank/DDBJ databases">
        <title>Tengunoibacter tsumagoiensis gen. nov., sp. nov., Dictyobacter kobayashii sp. nov., D. alpinus sp. nov., and D. joshuensis sp. nov. and description of Dictyobacteraceae fam. nov. within the order Ktedonobacterales isolated from Tengu-no-mugimeshi.</title>
        <authorList>
            <person name="Wang C.M."/>
            <person name="Zheng Y."/>
            <person name="Sakai Y."/>
            <person name="Toyoda A."/>
            <person name="Minakuchi Y."/>
            <person name="Abe K."/>
            <person name="Yokota A."/>
            <person name="Yabe S."/>
        </authorList>
    </citation>
    <scope>NUCLEOTIDE SEQUENCE [LARGE SCALE GENOMIC DNA]</scope>
    <source>
        <strain evidence="3">Uno3</strain>
    </source>
</reference>
<organism evidence="2 3">
    <name type="scientific">Tengunoibacter tsumagoiensis</name>
    <dbReference type="NCBI Taxonomy" id="2014871"/>
    <lineage>
        <taxon>Bacteria</taxon>
        <taxon>Bacillati</taxon>
        <taxon>Chloroflexota</taxon>
        <taxon>Ktedonobacteria</taxon>
        <taxon>Ktedonobacterales</taxon>
        <taxon>Dictyobacteraceae</taxon>
        <taxon>Tengunoibacter</taxon>
    </lineage>
</organism>
<dbReference type="OrthoDB" id="9155093at2"/>
<dbReference type="GO" id="GO:0046914">
    <property type="term" value="F:transition metal ion binding"/>
    <property type="evidence" value="ECO:0007669"/>
    <property type="project" value="InterPro"/>
</dbReference>
<dbReference type="InterPro" id="IPR036648">
    <property type="entry name" value="CN_Hdrase_a/SCN_Hdrase_g_sf"/>
</dbReference>
<accession>A0A402A6J3</accession>
<sequence length="78" mass="8553">MSNQEFEQAREAARRLAERAKADPAFKEKLQKDPKGTLTSEGLPENYVDTFVKETGIGDVVGFSADTITICIAFSISL</sequence>
<evidence type="ECO:0000313" key="3">
    <source>
        <dbReference type="Proteomes" id="UP000287352"/>
    </source>
</evidence>
<dbReference type="RefSeq" id="WP_126582197.1">
    <property type="nucleotide sequence ID" value="NZ_BIFR01000002.1"/>
</dbReference>
<proteinExistence type="predicted"/>
<feature type="region of interest" description="Disordered" evidence="1">
    <location>
        <begin position="1"/>
        <end position="41"/>
    </location>
</feature>
<dbReference type="EMBL" id="BIFR01000002">
    <property type="protein sequence ID" value="GCE14646.1"/>
    <property type="molecule type" value="Genomic_DNA"/>
</dbReference>
<comment type="caution">
    <text evidence="2">The sequence shown here is derived from an EMBL/GenBank/DDBJ whole genome shotgun (WGS) entry which is preliminary data.</text>
</comment>
<name>A0A402A6J3_9CHLR</name>
<protein>
    <recommendedName>
        <fullName evidence="4">Nif11 domain-containing protein</fullName>
    </recommendedName>
</protein>
<dbReference type="Proteomes" id="UP000287352">
    <property type="component" value="Unassembled WGS sequence"/>
</dbReference>
<evidence type="ECO:0008006" key="4">
    <source>
        <dbReference type="Google" id="ProtNLM"/>
    </source>
</evidence>
<feature type="compositionally biased region" description="Basic and acidic residues" evidence="1">
    <location>
        <begin position="7"/>
        <end position="35"/>
    </location>
</feature>
<dbReference type="GO" id="GO:0003824">
    <property type="term" value="F:catalytic activity"/>
    <property type="evidence" value="ECO:0007669"/>
    <property type="project" value="InterPro"/>
</dbReference>
<gene>
    <name evidence="2" type="ORF">KTT_45050</name>
</gene>